<dbReference type="GO" id="GO:1990444">
    <property type="term" value="F:F-box domain binding"/>
    <property type="evidence" value="ECO:0007669"/>
    <property type="project" value="TreeGrafter"/>
</dbReference>
<gene>
    <name evidence="3" type="ORF">FSARC_5951</name>
</gene>
<dbReference type="PANTHER" id="PTHR46588:SF1">
    <property type="entry name" value="SERINE_THREONINE_TYROSINE-INTERACTING PROTEIN"/>
    <property type="match status" value="1"/>
</dbReference>
<comment type="caution">
    <text evidence="3">The sequence shown here is derived from an EMBL/GenBank/DDBJ whole genome shotgun (WGS) entry which is preliminary data.</text>
</comment>
<reference evidence="3" key="2">
    <citation type="submission" date="2020-05" db="EMBL/GenBank/DDBJ databases">
        <authorList>
            <person name="Kim H.-S."/>
            <person name="Proctor R.H."/>
            <person name="Brown D.W."/>
        </authorList>
    </citation>
    <scope>NUCLEOTIDE SEQUENCE</scope>
    <source>
        <strain evidence="3">NRRL 20472</strain>
    </source>
</reference>
<dbReference type="EMBL" id="JABEXW010000295">
    <property type="protein sequence ID" value="KAF4966381.1"/>
    <property type="molecule type" value="Genomic_DNA"/>
</dbReference>
<sequence>MEAQIDHPSIANNAVPSAPYTRHAPSPPFIPIPSHSLYGPEPVPGLMPSYENVDSSQLTALDVEIITQNATQIATDRATDWSYEQRREAQQVLDFLYLGPTSVVRDHEFLQKEGITMIVVAKDARIARKPASVERAAGALGLAVHYVDIESYDNLISTFPATIRAVNDHLLAIYHSQAQGKNQDGNLVMDPNTFHRGKVLISCETGNDRAANIVAAYIMAVFGKDMVTAVQFISIQRFCCCFDEDAKRKLQSWEDILRARSQVASQAATPQTAMHPKRQIDQVMETDENLDVQDGFRLDQERFEGRDPFVPFVDMVGR</sequence>
<accession>A0A8H4TYB1</accession>
<evidence type="ECO:0000313" key="4">
    <source>
        <dbReference type="Proteomes" id="UP000622797"/>
    </source>
</evidence>
<keyword evidence="4" id="KW-1185">Reference proteome</keyword>
<dbReference type="Gene3D" id="3.90.190.10">
    <property type="entry name" value="Protein tyrosine phosphatase superfamily"/>
    <property type="match status" value="1"/>
</dbReference>
<dbReference type="GO" id="GO:0062026">
    <property type="term" value="P:negative regulation of SCF-dependent proteasomal ubiquitin-dependent catabolic process"/>
    <property type="evidence" value="ECO:0007669"/>
    <property type="project" value="TreeGrafter"/>
</dbReference>
<proteinExistence type="predicted"/>
<protein>
    <recommendedName>
        <fullName evidence="2">Tyrosine-protein phosphatase domain-containing protein</fullName>
    </recommendedName>
</protein>
<dbReference type="GO" id="GO:0005737">
    <property type="term" value="C:cytoplasm"/>
    <property type="evidence" value="ECO:0007669"/>
    <property type="project" value="TreeGrafter"/>
</dbReference>
<dbReference type="SUPFAM" id="SSF52799">
    <property type="entry name" value="(Phosphotyrosine protein) phosphatases II"/>
    <property type="match status" value="1"/>
</dbReference>
<reference evidence="3" key="1">
    <citation type="journal article" date="2020" name="BMC Genomics">
        <title>Correction to: Identification and distribution of gene clusters required for synthesis of sphingolipid metabolism inhibitors in diverse species of the filamentous fungus Fusarium.</title>
        <authorList>
            <person name="Kim H.S."/>
            <person name="Lohmar J.M."/>
            <person name="Busman M."/>
            <person name="Brown D.W."/>
            <person name="Naumann T.A."/>
            <person name="Divon H.H."/>
            <person name="Lysoe E."/>
            <person name="Uhlig S."/>
            <person name="Proctor R.H."/>
        </authorList>
    </citation>
    <scope>NUCLEOTIDE SEQUENCE</scope>
    <source>
        <strain evidence="3">NRRL 20472</strain>
    </source>
</reference>
<dbReference type="OrthoDB" id="10252009at2759"/>
<organism evidence="3 4">
    <name type="scientific">Fusarium sarcochroum</name>
    <dbReference type="NCBI Taxonomy" id="1208366"/>
    <lineage>
        <taxon>Eukaryota</taxon>
        <taxon>Fungi</taxon>
        <taxon>Dikarya</taxon>
        <taxon>Ascomycota</taxon>
        <taxon>Pezizomycotina</taxon>
        <taxon>Sordariomycetes</taxon>
        <taxon>Hypocreomycetidae</taxon>
        <taxon>Hypocreales</taxon>
        <taxon>Nectriaceae</taxon>
        <taxon>Fusarium</taxon>
        <taxon>Fusarium lateritium species complex</taxon>
    </lineage>
</organism>
<dbReference type="CDD" id="cd14498">
    <property type="entry name" value="DSP"/>
    <property type="match status" value="1"/>
</dbReference>
<dbReference type="AlphaFoldDB" id="A0A8H4TYB1"/>
<dbReference type="PANTHER" id="PTHR46588">
    <property type="entry name" value="SERINE/THREONINE/TYROSINE-INTERACTING PROTEIN"/>
    <property type="match status" value="1"/>
</dbReference>
<dbReference type="SMART" id="SM00195">
    <property type="entry name" value="DSPc"/>
    <property type="match status" value="1"/>
</dbReference>
<feature type="region of interest" description="Disordered" evidence="1">
    <location>
        <begin position="1"/>
        <end position="22"/>
    </location>
</feature>
<evidence type="ECO:0000313" key="3">
    <source>
        <dbReference type="EMBL" id="KAF4966381.1"/>
    </source>
</evidence>
<dbReference type="InterPro" id="IPR052449">
    <property type="entry name" value="STYX-Interacting_Phosphatase"/>
</dbReference>
<evidence type="ECO:0000259" key="2">
    <source>
        <dbReference type="SMART" id="SM00195"/>
    </source>
</evidence>
<feature type="domain" description="Tyrosine-protein phosphatase" evidence="2">
    <location>
        <begin position="88"/>
        <end position="256"/>
    </location>
</feature>
<evidence type="ECO:0000256" key="1">
    <source>
        <dbReference type="SAM" id="MobiDB-lite"/>
    </source>
</evidence>
<dbReference type="GO" id="GO:0005654">
    <property type="term" value="C:nucleoplasm"/>
    <property type="evidence" value="ECO:0007669"/>
    <property type="project" value="TreeGrafter"/>
</dbReference>
<dbReference type="GO" id="GO:0070372">
    <property type="term" value="P:regulation of ERK1 and ERK2 cascade"/>
    <property type="evidence" value="ECO:0007669"/>
    <property type="project" value="TreeGrafter"/>
</dbReference>
<name>A0A8H4TYB1_9HYPO</name>
<dbReference type="InterPro" id="IPR020422">
    <property type="entry name" value="TYR_PHOSPHATASE_DUAL_dom"/>
</dbReference>
<dbReference type="Proteomes" id="UP000622797">
    <property type="component" value="Unassembled WGS sequence"/>
</dbReference>
<dbReference type="InterPro" id="IPR029021">
    <property type="entry name" value="Prot-tyrosine_phosphatase-like"/>
</dbReference>